<proteinExistence type="predicted"/>
<gene>
    <name evidence="1" type="ORF">MNBD_NITROSPINAE03-39</name>
</gene>
<accession>A0A3B1CDA6</accession>
<sequence>MSGIRKALWLLALLCAFPLPASAEALTLERFLNEIRENHPFFAKEALTSDIEKKQQERFLGDEDWLVQSSPFYSHQQSAYQNAFTLKSVDQAGLNASLGRTFWKTGGRLSFS</sequence>
<reference evidence="1" key="1">
    <citation type="submission" date="2018-06" db="EMBL/GenBank/DDBJ databases">
        <authorList>
            <person name="Zhirakovskaya E."/>
        </authorList>
    </citation>
    <scope>NUCLEOTIDE SEQUENCE</scope>
</reference>
<dbReference type="EMBL" id="UOGB01000223">
    <property type="protein sequence ID" value="VAX21888.1"/>
    <property type="molecule type" value="Genomic_DNA"/>
</dbReference>
<feature type="non-terminal residue" evidence="1">
    <location>
        <position position="112"/>
    </location>
</feature>
<evidence type="ECO:0000313" key="1">
    <source>
        <dbReference type="EMBL" id="VAX21888.1"/>
    </source>
</evidence>
<name>A0A3B1CDA6_9ZZZZ</name>
<dbReference type="AlphaFoldDB" id="A0A3B1CDA6"/>
<protein>
    <submittedName>
        <fullName evidence="1">Uncharacterized protein</fullName>
    </submittedName>
</protein>
<organism evidence="1">
    <name type="scientific">hydrothermal vent metagenome</name>
    <dbReference type="NCBI Taxonomy" id="652676"/>
    <lineage>
        <taxon>unclassified sequences</taxon>
        <taxon>metagenomes</taxon>
        <taxon>ecological metagenomes</taxon>
    </lineage>
</organism>